<evidence type="ECO:0000256" key="1">
    <source>
        <dbReference type="SAM" id="SignalP"/>
    </source>
</evidence>
<gene>
    <name evidence="2" type="ORF">CDD80_2936</name>
</gene>
<name>A0A2C5YYK0_9HYPO</name>
<accession>A0A2C5YYK0</accession>
<dbReference type="OrthoDB" id="3440400at2759"/>
<feature type="chain" id="PRO_5012022046" description="Cellobiose dehydrogenase cytochrome domain-containing protein" evidence="1">
    <location>
        <begin position="19"/>
        <end position="91"/>
    </location>
</feature>
<evidence type="ECO:0008006" key="4">
    <source>
        <dbReference type="Google" id="ProtNLM"/>
    </source>
</evidence>
<evidence type="ECO:0000313" key="2">
    <source>
        <dbReference type="EMBL" id="PHH74655.1"/>
    </source>
</evidence>
<dbReference type="AlphaFoldDB" id="A0A2C5YYK0"/>
<keyword evidence="3" id="KW-1185">Reference proteome</keyword>
<evidence type="ECO:0000313" key="3">
    <source>
        <dbReference type="Proteomes" id="UP000226431"/>
    </source>
</evidence>
<feature type="signal peptide" evidence="1">
    <location>
        <begin position="1"/>
        <end position="18"/>
    </location>
</feature>
<reference evidence="2 3" key="1">
    <citation type="submission" date="2017-06" db="EMBL/GenBank/DDBJ databases">
        <title>Ant-infecting Ophiocordyceps genomes reveal a high diversity of potential behavioral manipulation genes and a possible major role for enterotoxins.</title>
        <authorList>
            <person name="De Bekker C."/>
            <person name="Evans H.C."/>
            <person name="Brachmann A."/>
            <person name="Hughes D.P."/>
        </authorList>
    </citation>
    <scope>NUCLEOTIDE SEQUENCE [LARGE SCALE GENOMIC DNA]</scope>
    <source>
        <strain evidence="2 3">Map16</strain>
    </source>
</reference>
<protein>
    <recommendedName>
        <fullName evidence="4">Cellobiose dehydrogenase cytochrome domain-containing protein</fullName>
    </recommendedName>
</protein>
<sequence>MQFFAVATILSFAGAALASPVLERRQDICWLACFPTEPTCPEGWVRRLQITLIANQFTDSIFSFPPVRPRVALSSAGTMLHLLPGSTGVGA</sequence>
<dbReference type="Proteomes" id="UP000226431">
    <property type="component" value="Unassembled WGS sequence"/>
</dbReference>
<comment type="caution">
    <text evidence="2">The sequence shown here is derived from an EMBL/GenBank/DDBJ whole genome shotgun (WGS) entry which is preliminary data.</text>
</comment>
<dbReference type="EMBL" id="NJES01000260">
    <property type="protein sequence ID" value="PHH74655.1"/>
    <property type="molecule type" value="Genomic_DNA"/>
</dbReference>
<proteinExistence type="predicted"/>
<keyword evidence="1" id="KW-0732">Signal</keyword>
<organism evidence="2 3">
    <name type="scientific">Ophiocordyceps camponoti-rufipedis</name>
    <dbReference type="NCBI Taxonomy" id="2004952"/>
    <lineage>
        <taxon>Eukaryota</taxon>
        <taxon>Fungi</taxon>
        <taxon>Dikarya</taxon>
        <taxon>Ascomycota</taxon>
        <taxon>Pezizomycotina</taxon>
        <taxon>Sordariomycetes</taxon>
        <taxon>Hypocreomycetidae</taxon>
        <taxon>Hypocreales</taxon>
        <taxon>Ophiocordycipitaceae</taxon>
        <taxon>Ophiocordyceps</taxon>
    </lineage>
</organism>